<protein>
    <submittedName>
        <fullName evidence="2">Uncharacterized protein</fullName>
    </submittedName>
</protein>
<feature type="region of interest" description="Disordered" evidence="1">
    <location>
        <begin position="1"/>
        <end position="34"/>
    </location>
</feature>
<dbReference type="EMBL" id="GBRH01173692">
    <property type="protein sequence ID" value="JAE24204.1"/>
    <property type="molecule type" value="Transcribed_RNA"/>
</dbReference>
<dbReference type="AlphaFoldDB" id="A0A0A9GLD0"/>
<sequence length="199" mass="22499">MEFARRAAAADRVKGDHRLHDPSPHGDANCYPPSFPRSTLAQVTADAPRRELLKERIREEIIAAERRDLELEVRRELRSGHAIPHPGTSPVRQGDRLHLHMFLSPGLCSEEAVIATPGGVSISRRSVKDRMGEWYRPPWHDRSTGEEDPLTVCARLPNKTFSGLKRKRTPETSSADNQKSFGKWSCALCHVNLYSEFIQ</sequence>
<name>A0A0A9GLD0_ARUDO</name>
<proteinExistence type="predicted"/>
<accession>A0A0A9GLD0</accession>
<dbReference type="PANTHER" id="PTHR47487:SF4">
    <property type="entry name" value="OS08G0441900 PROTEIN"/>
    <property type="match status" value="1"/>
</dbReference>
<evidence type="ECO:0000313" key="2">
    <source>
        <dbReference type="EMBL" id="JAE24204.1"/>
    </source>
</evidence>
<organism evidence="2">
    <name type="scientific">Arundo donax</name>
    <name type="common">Giant reed</name>
    <name type="synonym">Donax arundinaceus</name>
    <dbReference type="NCBI Taxonomy" id="35708"/>
    <lineage>
        <taxon>Eukaryota</taxon>
        <taxon>Viridiplantae</taxon>
        <taxon>Streptophyta</taxon>
        <taxon>Embryophyta</taxon>
        <taxon>Tracheophyta</taxon>
        <taxon>Spermatophyta</taxon>
        <taxon>Magnoliopsida</taxon>
        <taxon>Liliopsida</taxon>
        <taxon>Poales</taxon>
        <taxon>Poaceae</taxon>
        <taxon>PACMAD clade</taxon>
        <taxon>Arundinoideae</taxon>
        <taxon>Arundineae</taxon>
        <taxon>Arundo</taxon>
    </lineage>
</organism>
<reference evidence="2" key="2">
    <citation type="journal article" date="2015" name="Data Brief">
        <title>Shoot transcriptome of the giant reed, Arundo donax.</title>
        <authorList>
            <person name="Barrero R.A."/>
            <person name="Guerrero F.D."/>
            <person name="Moolhuijzen P."/>
            <person name="Goolsby J.A."/>
            <person name="Tidwell J."/>
            <person name="Bellgard S.E."/>
            <person name="Bellgard M.I."/>
        </authorList>
    </citation>
    <scope>NUCLEOTIDE SEQUENCE</scope>
    <source>
        <tissue evidence="2">Shoot tissue taken approximately 20 cm above the soil surface</tissue>
    </source>
</reference>
<evidence type="ECO:0000256" key="1">
    <source>
        <dbReference type="SAM" id="MobiDB-lite"/>
    </source>
</evidence>
<feature type="compositionally biased region" description="Basic and acidic residues" evidence="1">
    <location>
        <begin position="1"/>
        <end position="24"/>
    </location>
</feature>
<reference evidence="2" key="1">
    <citation type="submission" date="2014-09" db="EMBL/GenBank/DDBJ databases">
        <authorList>
            <person name="Magalhaes I.L.F."/>
            <person name="Oliveira U."/>
            <person name="Santos F.R."/>
            <person name="Vidigal T.H.D.A."/>
            <person name="Brescovit A.D."/>
            <person name="Santos A.J."/>
        </authorList>
    </citation>
    <scope>NUCLEOTIDE SEQUENCE</scope>
    <source>
        <tissue evidence="2">Shoot tissue taken approximately 20 cm above the soil surface</tissue>
    </source>
</reference>
<dbReference type="PANTHER" id="PTHR47487">
    <property type="entry name" value="OS06G0651300 PROTEIN-RELATED"/>
    <property type="match status" value="1"/>
</dbReference>